<dbReference type="InterPro" id="IPR001279">
    <property type="entry name" value="Metallo-B-lactamas"/>
</dbReference>
<evidence type="ECO:0000259" key="1">
    <source>
        <dbReference type="SMART" id="SM00849"/>
    </source>
</evidence>
<evidence type="ECO:0000313" key="3">
    <source>
        <dbReference type="Proteomes" id="UP001569414"/>
    </source>
</evidence>
<dbReference type="EC" id="3.-.-.-" evidence="2"/>
<keyword evidence="3" id="KW-1185">Reference proteome</keyword>
<dbReference type="PANTHER" id="PTHR23131">
    <property type="entry name" value="ENDORIBONUCLEASE LACTB2"/>
    <property type="match status" value="1"/>
</dbReference>
<sequence length="272" mass="30991">MSVIDSFDYKDLDAQRVGRFDFGINTTFIVYRLKDTIVDTGPSNQWKYIKWFVRNKPFKQLLLTHHHEDHSGNAGSIYKLTGIQPRAPKATVEILKRGFHISPLQRLIWGAAGLAEAAVLPKDLRIAGEKVIAISAPGHAKDMTCYLMENRGWIFTADLYVASHLKMLRKDESIPILMQSIRRVLEYDFELILCPHRGMVENGKKRLQDKYDYLLNLSSSAQELGRQGISLKEITRRLLGRENMMALLSGYNFSKKNLIASCMALDSTESIE</sequence>
<protein>
    <submittedName>
        <fullName evidence="2">MBL fold metallo-hydrolase</fullName>
        <ecNumber evidence="2">3.-.-.-</ecNumber>
    </submittedName>
</protein>
<accession>A0ABV4NPK9</accession>
<evidence type="ECO:0000313" key="2">
    <source>
        <dbReference type="EMBL" id="MFA0791468.1"/>
    </source>
</evidence>
<dbReference type="SUPFAM" id="SSF56281">
    <property type="entry name" value="Metallo-hydrolase/oxidoreductase"/>
    <property type="match status" value="1"/>
</dbReference>
<gene>
    <name evidence="2" type="ORF">ACCI51_12995</name>
</gene>
<dbReference type="EMBL" id="JBGMEL010000012">
    <property type="protein sequence ID" value="MFA0791468.1"/>
    <property type="molecule type" value="Genomic_DNA"/>
</dbReference>
<name>A0ABV4NPK9_9GAMM</name>
<dbReference type="SMART" id="SM00849">
    <property type="entry name" value="Lactamase_B"/>
    <property type="match status" value="1"/>
</dbReference>
<feature type="domain" description="Metallo-beta-lactamase" evidence="1">
    <location>
        <begin position="23"/>
        <end position="196"/>
    </location>
</feature>
<organism evidence="2 3">
    <name type="scientific">Microbulbifer echini</name>
    <dbReference type="NCBI Taxonomy" id="1529067"/>
    <lineage>
        <taxon>Bacteria</taxon>
        <taxon>Pseudomonadati</taxon>
        <taxon>Pseudomonadota</taxon>
        <taxon>Gammaproteobacteria</taxon>
        <taxon>Cellvibrionales</taxon>
        <taxon>Microbulbiferaceae</taxon>
        <taxon>Microbulbifer</taxon>
    </lineage>
</organism>
<dbReference type="Proteomes" id="UP001569414">
    <property type="component" value="Unassembled WGS sequence"/>
</dbReference>
<reference evidence="2 3" key="1">
    <citation type="submission" date="2024-08" db="EMBL/GenBank/DDBJ databases">
        <authorList>
            <person name="Ishaq N."/>
        </authorList>
    </citation>
    <scope>NUCLEOTIDE SEQUENCE [LARGE SCALE GENOMIC DNA]</scope>
    <source>
        <strain evidence="2 3">JCM 30400</strain>
    </source>
</reference>
<keyword evidence="2" id="KW-0378">Hydrolase</keyword>
<proteinExistence type="predicted"/>
<dbReference type="Gene3D" id="3.60.15.10">
    <property type="entry name" value="Ribonuclease Z/Hydroxyacylglutathione hydrolase-like"/>
    <property type="match status" value="1"/>
</dbReference>
<dbReference type="Pfam" id="PF00753">
    <property type="entry name" value="Lactamase_B"/>
    <property type="match status" value="1"/>
</dbReference>
<dbReference type="GO" id="GO:0016787">
    <property type="term" value="F:hydrolase activity"/>
    <property type="evidence" value="ECO:0007669"/>
    <property type="project" value="UniProtKB-KW"/>
</dbReference>
<dbReference type="PANTHER" id="PTHR23131:SF0">
    <property type="entry name" value="ENDORIBONUCLEASE LACTB2"/>
    <property type="match status" value="1"/>
</dbReference>
<dbReference type="RefSeq" id="WP_299581801.1">
    <property type="nucleotide sequence ID" value="NZ_JBGMEL010000012.1"/>
</dbReference>
<dbReference type="InterPro" id="IPR036866">
    <property type="entry name" value="RibonucZ/Hydroxyglut_hydro"/>
</dbReference>
<dbReference type="InterPro" id="IPR050662">
    <property type="entry name" value="Sec-metab_biosynth-thioest"/>
</dbReference>
<comment type="caution">
    <text evidence="2">The sequence shown here is derived from an EMBL/GenBank/DDBJ whole genome shotgun (WGS) entry which is preliminary data.</text>
</comment>